<sequence>MIEPSRRRDPGEHARTHPGRTRWMTGFMLSTILLAVIWSKLELSADKVLQYALLPARMGQMACGHVAKTVCSAHYVSGRSLEDIDARGDVISLARGICRVELFEAGPQAPGPGVRATGAGGLFEAEAYFQGKHGCFLAPASGALSGRLFPAGAPISRHPAPGALAAAGSGPDAWAFANDPAVAWPHGDAGVSAADAAAYAPVQARLRREFAELAAADARAAALAGGASSAEADAAADAAAASATPGTRAMVVVHRGRLVAEAYAPGLGPMTPLGGWSMAKSLTNAVAGTLAFEGGCVRLDAPVRPSVPEWWPAAPPSAGHSVYCPGAELGESLLPAAAPEHPPEAEAQAEAATATAAHRHAAVARRFAMSPAPAAGRWAADPLGQMSLWHLLSQSSGLSFDESYGLLNDPARMLFLEPSSAGYAAALEHGGPGTPAVPPGSRFLYTSGNTNLAERVVQTRCFGRLVGEAGAACDPVPGSQAPAEAAASALAGGSLRPAGWQVDYEAYWGHVHRSLFQPLGMSTAVFERDAAGLQVGSSFAMMSGRDWARLAYLFLRGGEWVTADGRPGARIVPREWVDASTRPTPVSGGGHGLHWWTSATADGDTGGDVAWHKDLPKDLFYMGGFEGQLSMVDRASDLVIIRLGKTKGGFRTPKGTSLVKDVREMAAAAAAVVAAVADVVV</sequence>
<dbReference type="SUPFAM" id="SSF56601">
    <property type="entry name" value="beta-lactamase/transpeptidase-like"/>
    <property type="match status" value="2"/>
</dbReference>
<proteinExistence type="predicted"/>
<dbReference type="Gene3D" id="3.40.710.10">
    <property type="entry name" value="DD-peptidase/beta-lactamase superfamily"/>
    <property type="match status" value="1"/>
</dbReference>
<evidence type="ECO:0000313" key="2">
    <source>
        <dbReference type="Proteomes" id="UP000030693"/>
    </source>
</evidence>
<organism evidence="1">
    <name type="scientific">Fonticula alba</name>
    <name type="common">Slime mold</name>
    <dbReference type="NCBI Taxonomy" id="691883"/>
    <lineage>
        <taxon>Eukaryota</taxon>
        <taxon>Rotosphaerida</taxon>
        <taxon>Fonticulaceae</taxon>
        <taxon>Fonticula</taxon>
    </lineage>
</organism>
<dbReference type="OrthoDB" id="10006886at2759"/>
<dbReference type="EMBL" id="KB932210">
    <property type="protein sequence ID" value="KCV68081.1"/>
    <property type="molecule type" value="Genomic_DNA"/>
</dbReference>
<gene>
    <name evidence="1" type="ORF">H696_05333</name>
</gene>
<dbReference type="InterPro" id="IPR012338">
    <property type="entry name" value="Beta-lactam/transpept-like"/>
</dbReference>
<accession>A0A058Z1T2</accession>
<dbReference type="RefSeq" id="XP_009497455.1">
    <property type="nucleotide sequence ID" value="XM_009499180.1"/>
</dbReference>
<keyword evidence="2" id="KW-1185">Reference proteome</keyword>
<dbReference type="PANTHER" id="PTHR43283:SF7">
    <property type="entry name" value="BETA-LACTAMASE-RELATED DOMAIN-CONTAINING PROTEIN"/>
    <property type="match status" value="1"/>
</dbReference>
<reference evidence="1" key="1">
    <citation type="submission" date="2013-04" db="EMBL/GenBank/DDBJ databases">
        <title>The Genome Sequence of Fonticula alba ATCC 38817.</title>
        <authorList>
            <consortium name="The Broad Institute Genomics Platform"/>
            <person name="Russ C."/>
            <person name="Cuomo C."/>
            <person name="Burger G."/>
            <person name="Gray M.W."/>
            <person name="Holland P.W.H."/>
            <person name="King N."/>
            <person name="Lang F.B.F."/>
            <person name="Roger A.J."/>
            <person name="Ruiz-Trillo I."/>
            <person name="Brown M."/>
            <person name="Walker B."/>
            <person name="Young S."/>
            <person name="Zeng Q."/>
            <person name="Gargeya S."/>
            <person name="Fitzgerald M."/>
            <person name="Haas B."/>
            <person name="Abouelleil A."/>
            <person name="Allen A.W."/>
            <person name="Alvarado L."/>
            <person name="Arachchi H.M."/>
            <person name="Berlin A.M."/>
            <person name="Chapman S.B."/>
            <person name="Gainer-Dewar J."/>
            <person name="Goldberg J."/>
            <person name="Griggs A."/>
            <person name="Gujja S."/>
            <person name="Hansen M."/>
            <person name="Howarth C."/>
            <person name="Imamovic A."/>
            <person name="Ireland A."/>
            <person name="Larimer J."/>
            <person name="McCowan C."/>
            <person name="Murphy C."/>
            <person name="Pearson M."/>
            <person name="Poon T.W."/>
            <person name="Priest M."/>
            <person name="Roberts A."/>
            <person name="Saif S."/>
            <person name="Shea T."/>
            <person name="Sisk P."/>
            <person name="Sykes S."/>
            <person name="Wortman J."/>
            <person name="Nusbaum C."/>
            <person name="Birren B."/>
        </authorList>
    </citation>
    <scope>NUCLEOTIDE SEQUENCE [LARGE SCALE GENOMIC DNA]</scope>
    <source>
        <strain evidence="1">ATCC 38817</strain>
    </source>
</reference>
<dbReference type="InterPro" id="IPR050789">
    <property type="entry name" value="Diverse_Enzym_Activities"/>
</dbReference>
<dbReference type="GeneID" id="20530058"/>
<evidence type="ECO:0008006" key="3">
    <source>
        <dbReference type="Google" id="ProtNLM"/>
    </source>
</evidence>
<protein>
    <recommendedName>
        <fullName evidence="3">Beta-lactamase-related domain-containing protein</fullName>
    </recommendedName>
</protein>
<dbReference type="eggNOG" id="ENOG502ST8R">
    <property type="taxonomic scope" value="Eukaryota"/>
</dbReference>
<dbReference type="AlphaFoldDB" id="A0A058Z1T2"/>
<dbReference type="Proteomes" id="UP000030693">
    <property type="component" value="Unassembled WGS sequence"/>
</dbReference>
<name>A0A058Z1T2_FONAL</name>
<evidence type="ECO:0000313" key="1">
    <source>
        <dbReference type="EMBL" id="KCV68081.1"/>
    </source>
</evidence>
<dbReference type="PANTHER" id="PTHR43283">
    <property type="entry name" value="BETA-LACTAMASE-RELATED"/>
    <property type="match status" value="1"/>
</dbReference>